<dbReference type="PANTHER" id="PTHR11829">
    <property type="entry name" value="FORKHEAD BOX PROTEIN"/>
    <property type="match status" value="1"/>
</dbReference>
<reference evidence="5 6" key="1">
    <citation type="submission" date="2020-08" db="EMBL/GenBank/DDBJ databases">
        <authorList>
            <person name="Hejnol A."/>
        </authorList>
    </citation>
    <scope>NUCLEOTIDE SEQUENCE [LARGE SCALE GENOMIC DNA]</scope>
</reference>
<dbReference type="OrthoDB" id="10071954at2759"/>
<protein>
    <recommendedName>
        <fullName evidence="4">Fork-head domain-containing protein</fullName>
    </recommendedName>
</protein>
<dbReference type="SUPFAM" id="SSF46785">
    <property type="entry name" value="Winged helix' DNA-binding domain"/>
    <property type="match status" value="1"/>
</dbReference>
<dbReference type="InterPro" id="IPR036388">
    <property type="entry name" value="WH-like_DNA-bd_sf"/>
</dbReference>
<proteinExistence type="predicted"/>
<dbReference type="GO" id="GO:0000981">
    <property type="term" value="F:DNA-binding transcription factor activity, RNA polymerase II-specific"/>
    <property type="evidence" value="ECO:0007669"/>
    <property type="project" value="TreeGrafter"/>
</dbReference>
<evidence type="ECO:0000256" key="3">
    <source>
        <dbReference type="SAM" id="Coils"/>
    </source>
</evidence>
<dbReference type="InterPro" id="IPR036390">
    <property type="entry name" value="WH_DNA-bd_sf"/>
</dbReference>
<feature type="DNA-binding region" description="Fork-head" evidence="2">
    <location>
        <begin position="117"/>
        <end position="210"/>
    </location>
</feature>
<dbReference type="GO" id="GO:0030154">
    <property type="term" value="P:cell differentiation"/>
    <property type="evidence" value="ECO:0007669"/>
    <property type="project" value="TreeGrafter"/>
</dbReference>
<dbReference type="SMART" id="SM00339">
    <property type="entry name" value="FH"/>
    <property type="match status" value="1"/>
</dbReference>
<evidence type="ECO:0000256" key="1">
    <source>
        <dbReference type="ARBA" id="ARBA00023125"/>
    </source>
</evidence>
<evidence type="ECO:0000256" key="2">
    <source>
        <dbReference type="PROSITE-ProRule" id="PRU00089"/>
    </source>
</evidence>
<name>A0A7I8VCU7_9ANNE</name>
<feature type="coiled-coil region" evidence="3">
    <location>
        <begin position="65"/>
        <end position="99"/>
    </location>
</feature>
<gene>
    <name evidence="5" type="ORF">DGYR_LOCUS3048</name>
</gene>
<dbReference type="GO" id="GO:0000978">
    <property type="term" value="F:RNA polymerase II cis-regulatory region sequence-specific DNA binding"/>
    <property type="evidence" value="ECO:0007669"/>
    <property type="project" value="TreeGrafter"/>
</dbReference>
<dbReference type="EMBL" id="CAJFCJ010000005">
    <property type="protein sequence ID" value="CAD5114172.1"/>
    <property type="molecule type" value="Genomic_DNA"/>
</dbReference>
<organism evidence="5 6">
    <name type="scientific">Dimorphilus gyrociliatus</name>
    <dbReference type="NCBI Taxonomy" id="2664684"/>
    <lineage>
        <taxon>Eukaryota</taxon>
        <taxon>Metazoa</taxon>
        <taxon>Spiralia</taxon>
        <taxon>Lophotrochozoa</taxon>
        <taxon>Annelida</taxon>
        <taxon>Polychaeta</taxon>
        <taxon>Polychaeta incertae sedis</taxon>
        <taxon>Dinophilidae</taxon>
        <taxon>Dimorphilus</taxon>
    </lineage>
</organism>
<dbReference type="PANTHER" id="PTHR11829:SF142">
    <property type="entry name" value="FORK-HEAD DOMAIN-CONTAINING PROTEIN"/>
    <property type="match status" value="1"/>
</dbReference>
<keyword evidence="1 2" id="KW-0238">DNA-binding</keyword>
<keyword evidence="3" id="KW-0175">Coiled coil</keyword>
<dbReference type="InterPro" id="IPR050211">
    <property type="entry name" value="FOX_domain-containing"/>
</dbReference>
<dbReference type="Proteomes" id="UP000549394">
    <property type="component" value="Unassembled WGS sequence"/>
</dbReference>
<dbReference type="AlphaFoldDB" id="A0A7I8VCU7"/>
<keyword evidence="6" id="KW-1185">Reference proteome</keyword>
<dbReference type="Gene3D" id="1.10.10.10">
    <property type="entry name" value="Winged helix-like DNA-binding domain superfamily/Winged helix DNA-binding domain"/>
    <property type="match status" value="1"/>
</dbReference>
<evidence type="ECO:0000313" key="5">
    <source>
        <dbReference type="EMBL" id="CAD5114172.1"/>
    </source>
</evidence>
<sequence>MSFDDFSSSYEPSIPWLWINSGLSNDVIMEQLIPDIQLPWVPPPVIPCPTGPKSSCSQAAEYEIKKEPSNQLKNALSDLQKAERECEILEQEFETVKSKIKRRKPGPRAGARNMMYKKPETYVQIVSKAILSKPERRASLADIYEYVESTKSSVTEIPCSSWKNTVRHTLSTHEFFIRVSKAENGLGYVWSIHPDCVQMFESGNFEVRQARVTAKMNPVKQYCCSRKHKTTNV</sequence>
<dbReference type="GO" id="GO:0005634">
    <property type="term" value="C:nucleus"/>
    <property type="evidence" value="ECO:0007669"/>
    <property type="project" value="UniProtKB-SubCell"/>
</dbReference>
<accession>A0A7I8VCU7</accession>
<dbReference type="GO" id="GO:0009653">
    <property type="term" value="P:anatomical structure morphogenesis"/>
    <property type="evidence" value="ECO:0007669"/>
    <property type="project" value="TreeGrafter"/>
</dbReference>
<comment type="caution">
    <text evidence="5">The sequence shown here is derived from an EMBL/GenBank/DDBJ whole genome shotgun (WGS) entry which is preliminary data.</text>
</comment>
<dbReference type="PROSITE" id="PS50039">
    <property type="entry name" value="FORK_HEAD_3"/>
    <property type="match status" value="1"/>
</dbReference>
<evidence type="ECO:0000259" key="4">
    <source>
        <dbReference type="PROSITE" id="PS50039"/>
    </source>
</evidence>
<dbReference type="Pfam" id="PF00250">
    <property type="entry name" value="Forkhead"/>
    <property type="match status" value="1"/>
</dbReference>
<comment type="subcellular location">
    <subcellularLocation>
        <location evidence="2">Nucleus</location>
    </subcellularLocation>
</comment>
<dbReference type="InterPro" id="IPR001766">
    <property type="entry name" value="Fork_head_dom"/>
</dbReference>
<keyword evidence="2" id="KW-0539">Nucleus</keyword>
<feature type="domain" description="Fork-head" evidence="4">
    <location>
        <begin position="117"/>
        <end position="210"/>
    </location>
</feature>
<evidence type="ECO:0000313" key="6">
    <source>
        <dbReference type="Proteomes" id="UP000549394"/>
    </source>
</evidence>